<protein>
    <submittedName>
        <fullName evidence="1">Uncharacterized protein</fullName>
    </submittedName>
</protein>
<dbReference type="EMBL" id="JARBHB010000006">
    <property type="protein sequence ID" value="KAJ8880507.1"/>
    <property type="molecule type" value="Genomic_DNA"/>
</dbReference>
<evidence type="ECO:0000313" key="2">
    <source>
        <dbReference type="Proteomes" id="UP001159363"/>
    </source>
</evidence>
<keyword evidence="2" id="KW-1185">Reference proteome</keyword>
<evidence type="ECO:0000313" key="1">
    <source>
        <dbReference type="EMBL" id="KAJ8880507.1"/>
    </source>
</evidence>
<comment type="caution">
    <text evidence="1">The sequence shown here is derived from an EMBL/GenBank/DDBJ whole genome shotgun (WGS) entry which is preliminary data.</text>
</comment>
<accession>A0ABQ9H8A1</accession>
<dbReference type="InterPro" id="IPR015943">
    <property type="entry name" value="WD40/YVTN_repeat-like_dom_sf"/>
</dbReference>
<dbReference type="Proteomes" id="UP001159363">
    <property type="component" value="Chromosome 5"/>
</dbReference>
<gene>
    <name evidence="1" type="ORF">PR048_016977</name>
</gene>
<organism evidence="1 2">
    <name type="scientific">Dryococelus australis</name>
    <dbReference type="NCBI Taxonomy" id="614101"/>
    <lineage>
        <taxon>Eukaryota</taxon>
        <taxon>Metazoa</taxon>
        <taxon>Ecdysozoa</taxon>
        <taxon>Arthropoda</taxon>
        <taxon>Hexapoda</taxon>
        <taxon>Insecta</taxon>
        <taxon>Pterygota</taxon>
        <taxon>Neoptera</taxon>
        <taxon>Polyneoptera</taxon>
        <taxon>Phasmatodea</taxon>
        <taxon>Verophasmatodea</taxon>
        <taxon>Anareolatae</taxon>
        <taxon>Phasmatidae</taxon>
        <taxon>Eurycanthinae</taxon>
        <taxon>Dryococelus</taxon>
    </lineage>
</organism>
<proteinExistence type="predicted"/>
<name>A0ABQ9H8A1_9NEOP</name>
<dbReference type="Gene3D" id="2.130.10.10">
    <property type="entry name" value="YVTN repeat-like/Quinoprotein amine dehydrogenase"/>
    <property type="match status" value="1"/>
</dbReference>
<dbReference type="InterPro" id="IPR036322">
    <property type="entry name" value="WD40_repeat_dom_sf"/>
</dbReference>
<dbReference type="SUPFAM" id="SSF50978">
    <property type="entry name" value="WD40 repeat-like"/>
    <property type="match status" value="1"/>
</dbReference>
<sequence>MFEVNSSAGQVFTPKVNLDPPHYDGIQCLAIQDTILFSGSRDMCIKKWDLSRQELIQMARVEEKVVTPWPFYGSHEYPLTTTRLNCEAAVFPVLQVGTSLCSGNSATVKWDCQTVICSKTAKLLPLERSATD</sequence>
<reference evidence="1 2" key="1">
    <citation type="submission" date="2023-02" db="EMBL/GenBank/DDBJ databases">
        <title>LHISI_Scaffold_Assembly.</title>
        <authorList>
            <person name="Stuart O.P."/>
            <person name="Cleave R."/>
            <person name="Magrath M.J.L."/>
            <person name="Mikheyev A.S."/>
        </authorList>
    </citation>
    <scope>NUCLEOTIDE SEQUENCE [LARGE SCALE GENOMIC DNA]</scope>
    <source>
        <strain evidence="1">Daus_M_001</strain>
        <tissue evidence="1">Leg muscle</tissue>
    </source>
</reference>